<accession>W1J0M2</accession>
<sequence>MSSPNELSLPHHPHLMAELYFLILTDELQDLDAIRYGQDLGQYMKALLDFSQIQDSMLHIKLQQHVSGKDK</sequence>
<dbReference type="AlphaFoldDB" id="W1J0M2"/>
<proteinExistence type="predicted"/>
<gene>
    <name evidence="1" type="ORF">XSR1_430015</name>
</gene>
<dbReference type="STRING" id="1427518.XSR1_430015"/>
<dbReference type="Proteomes" id="UP000019202">
    <property type="component" value="Unassembled WGS sequence"/>
</dbReference>
<evidence type="ECO:0000313" key="2">
    <source>
        <dbReference type="Proteomes" id="UP000019202"/>
    </source>
</evidence>
<name>W1J0M2_9GAMM</name>
<protein>
    <submittedName>
        <fullName evidence="1">Uncharacterized protein</fullName>
    </submittedName>
</protein>
<reference evidence="1" key="1">
    <citation type="submission" date="2013-11" db="EMBL/GenBank/DDBJ databases">
        <title>Draft genome sequence and annotation of the entomopathogenic bacteria, Xenorhabdus cabanillasi strain JM26 and Xenorhabdus szentirmai strain DSM 16338.</title>
        <authorList>
            <person name="Gualtieri M."/>
            <person name="Ogier J.C."/>
            <person name="Pages S."/>
            <person name="Givaudan A."/>
            <person name="Gaudriault S."/>
        </authorList>
    </citation>
    <scope>NUCLEOTIDE SEQUENCE [LARGE SCALE GENOMIC DNA]</scope>
    <source>
        <strain evidence="1">DSM 16338</strain>
    </source>
</reference>
<dbReference type="EMBL" id="CBXF010000103">
    <property type="protein sequence ID" value="CDL84274.1"/>
    <property type="molecule type" value="Genomic_DNA"/>
</dbReference>
<comment type="caution">
    <text evidence="1">The sequence shown here is derived from an EMBL/GenBank/DDBJ whole genome shotgun (WGS) entry which is preliminary data.</text>
</comment>
<keyword evidence="2" id="KW-1185">Reference proteome</keyword>
<evidence type="ECO:0000313" key="1">
    <source>
        <dbReference type="EMBL" id="CDL84274.1"/>
    </source>
</evidence>
<organism evidence="1 2">
    <name type="scientific">Xenorhabdus szentirmaii DSM 16338</name>
    <dbReference type="NCBI Taxonomy" id="1427518"/>
    <lineage>
        <taxon>Bacteria</taxon>
        <taxon>Pseudomonadati</taxon>
        <taxon>Pseudomonadota</taxon>
        <taxon>Gammaproteobacteria</taxon>
        <taxon>Enterobacterales</taxon>
        <taxon>Morganellaceae</taxon>
        <taxon>Xenorhabdus</taxon>
    </lineage>
</organism>